<keyword evidence="7 9" id="KW-1133">Transmembrane helix</keyword>
<feature type="transmembrane region" description="Helical" evidence="9">
    <location>
        <begin position="130"/>
        <end position="152"/>
    </location>
</feature>
<dbReference type="GO" id="GO:0016020">
    <property type="term" value="C:membrane"/>
    <property type="evidence" value="ECO:0007669"/>
    <property type="project" value="UniProtKB-SubCell"/>
</dbReference>
<feature type="domain" description="ABC transporter" evidence="10">
    <location>
        <begin position="426"/>
        <end position="667"/>
    </location>
</feature>
<feature type="transmembrane region" description="Helical" evidence="9">
    <location>
        <begin position="253"/>
        <end position="277"/>
    </location>
</feature>
<dbReference type="GO" id="GO:0005524">
    <property type="term" value="F:ATP binding"/>
    <property type="evidence" value="ECO:0007669"/>
    <property type="project" value="UniProtKB-KW"/>
</dbReference>
<evidence type="ECO:0000256" key="7">
    <source>
        <dbReference type="ARBA" id="ARBA00022989"/>
    </source>
</evidence>
<evidence type="ECO:0000313" key="12">
    <source>
        <dbReference type="Proteomes" id="UP000267027"/>
    </source>
</evidence>
<feature type="transmembrane region" description="Helical" evidence="9">
    <location>
        <begin position="205"/>
        <end position="223"/>
    </location>
</feature>
<keyword evidence="5" id="KW-0547">Nucleotide-binding</keyword>
<evidence type="ECO:0000256" key="8">
    <source>
        <dbReference type="ARBA" id="ARBA00023136"/>
    </source>
</evidence>
<dbReference type="EMBL" id="UYYA01001288">
    <property type="protein sequence ID" value="VDM55277.1"/>
    <property type="molecule type" value="Genomic_DNA"/>
</dbReference>
<evidence type="ECO:0000259" key="10">
    <source>
        <dbReference type="PROSITE" id="PS50893"/>
    </source>
</evidence>
<evidence type="ECO:0000313" key="13">
    <source>
        <dbReference type="WBParaSite" id="ACOC_0000369101-mRNA-1"/>
    </source>
</evidence>
<dbReference type="InterPro" id="IPR003439">
    <property type="entry name" value="ABC_transporter-like_ATP-bd"/>
</dbReference>
<dbReference type="InterPro" id="IPR003593">
    <property type="entry name" value="AAA+_ATPase"/>
</dbReference>
<feature type="transmembrane region" description="Helical" evidence="9">
    <location>
        <begin position="172"/>
        <end position="198"/>
    </location>
</feature>
<sequence length="786" mass="87593">MLAVGLKFFMPRVSPDVEVQGVYHSAIALNVNVTKSDAPSVYDPFLKNMTTLDFIAGIVKSMETEDNIKAWFNNKLYTSLPIFIGFLSNALLRVESKGLDPNNLGIITINHPMNQTVRSSFNSEGSKKLIVFRIVLIMLVLCVIPAGFTVFLVEDRVCDAFHLQLVSGLSRFTYWITGYAFDMSVYTISIIAILMVYVIFGVQDFAYSFGSLSGFFIVFLFYGSHSFESSSVSCRLCAVLWAYVFQRRFQVPALSFVLISVGTFFTGVVAVLTVVIIEQLMQKAFLFFQDQTLETSHAICSTLFLVLPQYNLGMAIFRGSFVFRLVEIGENFLRELNRLDLLSSLPIPSLFEWSLMGMHCACLIIHIAIAALTLFILEREPFGFLRRREKRYTRRLLASVGDSSDDDVIAERKRVNEIENFSENPLIVKDLAKAYSKKNLAVRNVTFALDKGECFGLLGLNGAGKTTTFSILTQKIRPGSGSVLIHGRNWICTSGSSSSPVTGERSAYDHVGYCPQFDAMNMKLTTKENIELFARIRGIPEEHIRPLVDRLLVSLHLQSYASTVTSALSGGNRRKLSVATALISHPSLVLLDEPSAGMDPNSQQFLWRVIGHLRKSGKAVVITSHSMEECEALCTRIAIMDRGQIRCIGSKQHLKNKYDAISVLSFYFIHANCVGQFRFGEGHSLTVKMLCQNDAQLAAEFVLAHLKGAKIESIHCSTIFLHVNRDVSTISGIYRVVNELKKEFPVEDFSLSQSTLAEVFHSLATNNSTPTSSGQTILTNETDLID</sequence>
<dbReference type="WBParaSite" id="ACOC_0000369101-mRNA-1">
    <property type="protein sequence ID" value="ACOC_0000369101-mRNA-1"/>
    <property type="gene ID" value="ACOC_0000369101"/>
</dbReference>
<dbReference type="Gene3D" id="3.40.50.300">
    <property type="entry name" value="P-loop containing nucleotide triphosphate hydrolases"/>
    <property type="match status" value="1"/>
</dbReference>
<dbReference type="CDD" id="cd03263">
    <property type="entry name" value="ABC_subfamily_A"/>
    <property type="match status" value="1"/>
</dbReference>
<dbReference type="InterPro" id="IPR017871">
    <property type="entry name" value="ABC_transporter-like_CS"/>
</dbReference>
<reference evidence="13" key="1">
    <citation type="submission" date="2017-02" db="UniProtKB">
        <authorList>
            <consortium name="WormBaseParasite"/>
        </authorList>
    </citation>
    <scope>IDENTIFICATION</scope>
</reference>
<gene>
    <name evidence="11" type="ORF">ACOC_LOCUS3692</name>
</gene>
<evidence type="ECO:0000256" key="5">
    <source>
        <dbReference type="ARBA" id="ARBA00022741"/>
    </source>
</evidence>
<dbReference type="InterPro" id="IPR026082">
    <property type="entry name" value="ABCA"/>
</dbReference>
<dbReference type="InterPro" id="IPR027417">
    <property type="entry name" value="P-loop_NTPase"/>
</dbReference>
<dbReference type="GO" id="GO:0140359">
    <property type="term" value="F:ABC-type transporter activity"/>
    <property type="evidence" value="ECO:0007669"/>
    <property type="project" value="InterPro"/>
</dbReference>
<protein>
    <submittedName>
        <fullName evidence="13">ABC transporter domain-containing protein</fullName>
    </submittedName>
</protein>
<dbReference type="PROSITE" id="PS50893">
    <property type="entry name" value="ABC_TRANSPORTER_2"/>
    <property type="match status" value="1"/>
</dbReference>
<dbReference type="InterPro" id="IPR013525">
    <property type="entry name" value="ABC2_TM"/>
</dbReference>
<keyword evidence="4 9" id="KW-0812">Transmembrane</keyword>
<reference evidence="11 12" key="2">
    <citation type="submission" date="2018-11" db="EMBL/GenBank/DDBJ databases">
        <authorList>
            <consortium name="Pathogen Informatics"/>
        </authorList>
    </citation>
    <scope>NUCLEOTIDE SEQUENCE [LARGE SCALE GENOMIC DNA]</scope>
    <source>
        <strain evidence="11 12">Costa Rica</strain>
    </source>
</reference>
<evidence type="ECO:0000313" key="11">
    <source>
        <dbReference type="EMBL" id="VDM55277.1"/>
    </source>
</evidence>
<comment type="subcellular location">
    <subcellularLocation>
        <location evidence="1">Membrane</location>
        <topology evidence="1">Multi-pass membrane protein</topology>
    </subcellularLocation>
</comment>
<organism evidence="13">
    <name type="scientific">Angiostrongylus costaricensis</name>
    <name type="common">Nematode worm</name>
    <dbReference type="NCBI Taxonomy" id="334426"/>
    <lineage>
        <taxon>Eukaryota</taxon>
        <taxon>Metazoa</taxon>
        <taxon>Ecdysozoa</taxon>
        <taxon>Nematoda</taxon>
        <taxon>Chromadorea</taxon>
        <taxon>Rhabditida</taxon>
        <taxon>Rhabditina</taxon>
        <taxon>Rhabditomorpha</taxon>
        <taxon>Strongyloidea</taxon>
        <taxon>Metastrongylidae</taxon>
        <taxon>Angiostrongylus</taxon>
    </lineage>
</organism>
<feature type="transmembrane region" description="Helical" evidence="9">
    <location>
        <begin position="353"/>
        <end position="377"/>
    </location>
</feature>
<name>A0A0R3PH64_ANGCS</name>
<dbReference type="GO" id="GO:0016887">
    <property type="term" value="F:ATP hydrolysis activity"/>
    <property type="evidence" value="ECO:0007669"/>
    <property type="project" value="InterPro"/>
</dbReference>
<evidence type="ECO:0000256" key="1">
    <source>
        <dbReference type="ARBA" id="ARBA00004141"/>
    </source>
</evidence>
<dbReference type="STRING" id="334426.A0A0R3PH64"/>
<evidence type="ECO:0000256" key="6">
    <source>
        <dbReference type="ARBA" id="ARBA00022840"/>
    </source>
</evidence>
<dbReference type="Pfam" id="PF00005">
    <property type="entry name" value="ABC_tran"/>
    <property type="match status" value="1"/>
</dbReference>
<dbReference type="AlphaFoldDB" id="A0A0R3PH64"/>
<proteinExistence type="inferred from homology"/>
<dbReference type="OMA" id="ENTWSEM"/>
<dbReference type="SUPFAM" id="SSF52540">
    <property type="entry name" value="P-loop containing nucleoside triphosphate hydrolases"/>
    <property type="match status" value="1"/>
</dbReference>
<keyword evidence="8 9" id="KW-0472">Membrane</keyword>
<comment type="similarity">
    <text evidence="2">Belongs to the ABC transporter superfamily. ABCA family.</text>
</comment>
<dbReference type="SMART" id="SM00382">
    <property type="entry name" value="AAA"/>
    <property type="match status" value="1"/>
</dbReference>
<accession>A0A0R3PH64</accession>
<dbReference type="PANTHER" id="PTHR19229">
    <property type="entry name" value="ATP-BINDING CASSETTE TRANSPORTER SUBFAMILY A ABCA"/>
    <property type="match status" value="1"/>
</dbReference>
<dbReference type="PANTHER" id="PTHR19229:SF260">
    <property type="entry name" value="ABC TRANSPORTER DOMAIN-CONTAINING PROTEIN"/>
    <property type="match status" value="1"/>
</dbReference>
<dbReference type="FunFam" id="3.40.50.300:FF:000335">
    <property type="entry name" value="ATP binding cassette subfamily A member 5"/>
    <property type="match status" value="1"/>
</dbReference>
<evidence type="ECO:0000256" key="4">
    <source>
        <dbReference type="ARBA" id="ARBA00022692"/>
    </source>
</evidence>
<dbReference type="Proteomes" id="UP000267027">
    <property type="component" value="Unassembled WGS sequence"/>
</dbReference>
<dbReference type="PROSITE" id="PS00211">
    <property type="entry name" value="ABC_TRANSPORTER_1"/>
    <property type="match status" value="1"/>
</dbReference>
<keyword evidence="3" id="KW-0813">Transport</keyword>
<keyword evidence="6" id="KW-0067">ATP-binding</keyword>
<dbReference type="GO" id="GO:0005319">
    <property type="term" value="F:lipid transporter activity"/>
    <property type="evidence" value="ECO:0007669"/>
    <property type="project" value="TreeGrafter"/>
</dbReference>
<dbReference type="Pfam" id="PF12698">
    <property type="entry name" value="ABC2_membrane_3"/>
    <property type="match status" value="1"/>
</dbReference>
<evidence type="ECO:0000256" key="9">
    <source>
        <dbReference type="SAM" id="Phobius"/>
    </source>
</evidence>
<evidence type="ECO:0000256" key="3">
    <source>
        <dbReference type="ARBA" id="ARBA00022448"/>
    </source>
</evidence>
<dbReference type="OrthoDB" id="5854680at2759"/>
<evidence type="ECO:0000256" key="2">
    <source>
        <dbReference type="ARBA" id="ARBA00008869"/>
    </source>
</evidence>
<keyword evidence="12" id="KW-1185">Reference proteome</keyword>